<sequence>MKTYWARGLSNDKTWKLSGSSGQIHSFNIKFEH</sequence>
<dbReference type="AlphaFoldDB" id="U4PFF9"/>
<dbReference type="STRING" id="6239.F32F2.4.1"/>
<proteinExistence type="predicted"/>
<dbReference type="WormBase" id="F32F2.4">
    <property type="protein sequence ID" value="CE48542"/>
    <property type="gene ID" value="WBGene00235322"/>
</dbReference>
<name>U4PFF9_CAEEL</name>
<keyword evidence="2" id="KW-1185">Reference proteome</keyword>
<dbReference type="Proteomes" id="UP000001940">
    <property type="component" value="Chromosome V"/>
</dbReference>
<organism evidence="1 2">
    <name type="scientific">Caenorhabditis elegans</name>
    <dbReference type="NCBI Taxonomy" id="6239"/>
    <lineage>
        <taxon>Eukaryota</taxon>
        <taxon>Metazoa</taxon>
        <taxon>Ecdysozoa</taxon>
        <taxon>Nematoda</taxon>
        <taxon>Chromadorea</taxon>
        <taxon>Rhabditida</taxon>
        <taxon>Rhabditina</taxon>
        <taxon>Rhabditomorpha</taxon>
        <taxon>Rhabditoidea</taxon>
        <taxon>Rhabditidae</taxon>
        <taxon>Peloderinae</taxon>
        <taxon>Caenorhabditis</taxon>
    </lineage>
</organism>
<dbReference type="Bgee" id="WBGene00235322">
    <property type="expression patterns" value="Expressed in larva"/>
</dbReference>
<evidence type="ECO:0000313" key="1">
    <source>
        <dbReference type="EMBL" id="CDH93476.1"/>
    </source>
</evidence>
<dbReference type="EMBL" id="BX284605">
    <property type="protein sequence ID" value="CDH93476.1"/>
    <property type="molecule type" value="Genomic_DNA"/>
</dbReference>
<evidence type="ECO:0000313" key="2">
    <source>
        <dbReference type="Proteomes" id="UP000001940"/>
    </source>
</evidence>
<dbReference type="InParanoid" id="U4PFF9"/>
<protein>
    <submittedName>
        <fullName evidence="1">HutD family protein</fullName>
    </submittedName>
</protein>
<dbReference type="PaxDb" id="6239-F32F2.4"/>
<reference evidence="1 2" key="1">
    <citation type="journal article" date="1998" name="Science">
        <title>Genome sequence of the nematode C. elegans: a platform for investigating biology.</title>
        <authorList>
            <consortium name="The C. elegans sequencing consortium"/>
            <person name="Sulson J.E."/>
            <person name="Waterston R."/>
        </authorList>
    </citation>
    <scope>NUCLEOTIDE SEQUENCE [LARGE SCALE GENOMIC DNA]</scope>
    <source>
        <strain evidence="1 2">Bristol N2</strain>
    </source>
</reference>
<evidence type="ECO:0000313" key="3">
    <source>
        <dbReference type="WormBase" id="F32F2.4"/>
    </source>
</evidence>
<dbReference type="HOGENOM" id="CLU_3385258_0_0_1"/>
<gene>
    <name evidence="1" type="ORF">CELE_F32F2.4</name>
    <name evidence="1 3" type="ORF">F32F2.4</name>
</gene>
<accession>U4PFF9</accession>
<dbReference type="AGR" id="WB:WBGene00235322"/>